<proteinExistence type="evidence at transcript level"/>
<dbReference type="EMBL" id="JR051022">
    <property type="protein sequence ID" value="AEY61410.1"/>
    <property type="molecule type" value="mRNA"/>
</dbReference>
<name>V9IK23_APICE</name>
<feature type="region of interest" description="Disordered" evidence="1">
    <location>
        <begin position="221"/>
        <end position="249"/>
    </location>
</feature>
<accession>V9IK23</accession>
<gene>
    <name evidence="2" type="ORF">ACCB12243</name>
</gene>
<reference evidence="2" key="1">
    <citation type="submission" date="2011-11" db="EMBL/GenBank/DDBJ databases">
        <title>Decoding the brain transcriptome of the Eastern honeybee (Apis cerana) based on pyrosequencing.</title>
        <authorList>
            <person name="Sun L."/>
            <person name="Zheng H."/>
            <person name="Wang Y."/>
            <person name="Xie X."/>
            <person name="Zhu Y."/>
            <person name="Gu W."/>
            <person name="Wang S."/>
        </authorList>
    </citation>
    <scope>NUCLEOTIDE SEQUENCE</scope>
    <source>
        <tissue evidence="2">Brain</tissue>
    </source>
</reference>
<organism evidence="2">
    <name type="scientific">Apis cerana</name>
    <name type="common">Indian honeybee</name>
    <dbReference type="NCBI Taxonomy" id="7461"/>
    <lineage>
        <taxon>Eukaryota</taxon>
        <taxon>Metazoa</taxon>
        <taxon>Ecdysozoa</taxon>
        <taxon>Arthropoda</taxon>
        <taxon>Hexapoda</taxon>
        <taxon>Insecta</taxon>
        <taxon>Pterygota</taxon>
        <taxon>Neoptera</taxon>
        <taxon>Endopterygota</taxon>
        <taxon>Hymenoptera</taxon>
        <taxon>Apocrita</taxon>
        <taxon>Aculeata</taxon>
        <taxon>Apoidea</taxon>
        <taxon>Anthophila</taxon>
        <taxon>Apidae</taxon>
        <taxon>Apis</taxon>
    </lineage>
</organism>
<evidence type="ECO:0000313" key="2">
    <source>
        <dbReference type="EMBL" id="AEY61410.1"/>
    </source>
</evidence>
<protein>
    <submittedName>
        <fullName evidence="2">Neurofibromin</fullName>
    </submittedName>
</protein>
<evidence type="ECO:0000256" key="1">
    <source>
        <dbReference type="SAM" id="MobiDB-lite"/>
    </source>
</evidence>
<feature type="compositionally biased region" description="Basic and acidic residues" evidence="1">
    <location>
        <begin position="221"/>
        <end position="232"/>
    </location>
</feature>
<dbReference type="AlphaFoldDB" id="V9IK23"/>
<sequence>MSDIAHEAMEALLVLHHPDKIKAWNPEAPINTFWDVSSQVLFSISQKLIQHQIVNYTCILKWLREILICRNAFLAQNKDYANVGSQIAVCKQAHIKLEVVFFMYLWSINMEAVLVSMSCFALLCEEAEIRCGSDEVAVTCLLPNYHLYLELAQASTVLITASGESKLCYHDHNYGRAALQNRIMALLRKIEHCVNGVQPAWEETFRNWEVTSRQLVNYPKSKTEDSQMEFHRSTGKRRASHQNSEHELEEQINEWANMTGFL</sequence>